<evidence type="ECO:0000256" key="1">
    <source>
        <dbReference type="ARBA" id="ARBA00022744"/>
    </source>
</evidence>
<dbReference type="PANTHER" id="PTHR45616:SF1">
    <property type="entry name" value="KERATIN, TYPE II CYTOSKELETAL 80"/>
    <property type="match status" value="1"/>
</dbReference>
<accession>A0A455BEY7</accession>
<protein>
    <submittedName>
        <fullName evidence="7 8">Keratin, type II cytoskeletal 80</fullName>
    </submittedName>
</protein>
<dbReference type="AlphaFoldDB" id="A0A455BEY7"/>
<evidence type="ECO:0000259" key="5">
    <source>
        <dbReference type="PROSITE" id="PS51842"/>
    </source>
</evidence>
<dbReference type="RefSeq" id="XP_054939425.1">
    <property type="nucleotide sequence ID" value="XM_055083450.1"/>
</dbReference>
<dbReference type="Gene3D" id="1.20.5.1160">
    <property type="entry name" value="Vasodilator-stimulated phosphoprotein"/>
    <property type="match status" value="1"/>
</dbReference>
<evidence type="ECO:0000313" key="6">
    <source>
        <dbReference type="Proteomes" id="UP000248484"/>
    </source>
</evidence>
<dbReference type="GO" id="GO:0005615">
    <property type="term" value="C:extracellular space"/>
    <property type="evidence" value="ECO:0007669"/>
    <property type="project" value="TreeGrafter"/>
</dbReference>
<dbReference type="GO" id="GO:0030280">
    <property type="term" value="F:structural constituent of skin epidermis"/>
    <property type="evidence" value="ECO:0007669"/>
    <property type="project" value="TreeGrafter"/>
</dbReference>
<name>A0A455BEY7_PHYMC</name>
<organism evidence="6 7">
    <name type="scientific">Physeter macrocephalus</name>
    <name type="common">Sperm whale</name>
    <name type="synonym">Physeter catodon</name>
    <dbReference type="NCBI Taxonomy" id="9755"/>
    <lineage>
        <taxon>Eukaryota</taxon>
        <taxon>Metazoa</taxon>
        <taxon>Chordata</taxon>
        <taxon>Craniata</taxon>
        <taxon>Vertebrata</taxon>
        <taxon>Euteleostomi</taxon>
        <taxon>Mammalia</taxon>
        <taxon>Eutheria</taxon>
        <taxon>Laurasiatheria</taxon>
        <taxon>Artiodactyla</taxon>
        <taxon>Whippomorpha</taxon>
        <taxon>Cetacea</taxon>
        <taxon>Odontoceti</taxon>
        <taxon>Physeteridae</taxon>
        <taxon>Physeter</taxon>
    </lineage>
</organism>
<dbReference type="SMART" id="SM01391">
    <property type="entry name" value="Filament"/>
    <property type="match status" value="1"/>
</dbReference>
<dbReference type="GO" id="GO:0031424">
    <property type="term" value="P:keratinization"/>
    <property type="evidence" value="ECO:0007669"/>
    <property type="project" value="TreeGrafter"/>
</dbReference>
<dbReference type="Proteomes" id="UP000248484">
    <property type="component" value="Unplaced"/>
</dbReference>
<dbReference type="OrthoDB" id="2441647at2759"/>
<feature type="domain" description="IF rod" evidence="5">
    <location>
        <begin position="83"/>
        <end position="316"/>
    </location>
</feature>
<dbReference type="PRINTS" id="PR01276">
    <property type="entry name" value="TYPE2KERATIN"/>
</dbReference>
<evidence type="ECO:0000256" key="3">
    <source>
        <dbReference type="ARBA" id="ARBA00023054"/>
    </source>
</evidence>
<keyword evidence="1" id="KW-0416">Keratin</keyword>
<dbReference type="InterPro" id="IPR039008">
    <property type="entry name" value="IF_rod_dom"/>
</dbReference>
<dbReference type="RefSeq" id="XP_028342521.1">
    <property type="nucleotide sequence ID" value="XM_028486720.2"/>
</dbReference>
<keyword evidence="2" id="KW-0403">Intermediate filament</keyword>
<evidence type="ECO:0000256" key="4">
    <source>
        <dbReference type="SAM" id="Coils"/>
    </source>
</evidence>
<feature type="coiled-coil region" evidence="4">
    <location>
        <begin position="87"/>
        <end position="156"/>
    </location>
</feature>
<gene>
    <name evidence="7 8 9" type="primary">LOC102991793</name>
</gene>
<reference evidence="7 8" key="1">
    <citation type="submission" date="2025-04" db="UniProtKB">
        <authorList>
            <consortium name="RefSeq"/>
        </authorList>
    </citation>
    <scope>IDENTIFICATION</scope>
    <source>
        <tissue evidence="7 8">Muscle</tissue>
    </source>
</reference>
<dbReference type="PANTHER" id="PTHR45616">
    <property type="entry name" value="GATA-TYPE DOMAIN-CONTAINING PROTEIN"/>
    <property type="match status" value="1"/>
</dbReference>
<keyword evidence="6" id="KW-1185">Reference proteome</keyword>
<dbReference type="STRING" id="9755.ENSPCTP00005020002"/>
<dbReference type="SUPFAM" id="SSF64593">
    <property type="entry name" value="Intermediate filament protein, coiled coil region"/>
    <property type="match status" value="1"/>
</dbReference>
<evidence type="ECO:0000313" key="8">
    <source>
        <dbReference type="RefSeq" id="XP_054939424.1"/>
    </source>
</evidence>
<sequence length="316" mass="35607">MACRSCIVGSGNLNSCVVTQASSPWPGTSGWSNYRAPELGFSSSSLTGCLTASTIPKVTVNPSLLVPLDLKVDPAIQQQKSQKKEEMKVLNDKFATLIGKVQALEQRNQLLETRWRFLQSRDSAAFDLGHLYEEYQGRLQEELRKVNQEGAQLEAKLLQQLEMVKEFQIRYEDEISKRTDMEFTSVQLKKDLEAECLRRTELETKLKCLKSFVVLMKSIYEQVRRWGQGPAEPWVRDAGEAKVSSGSWKLQQALIIAAVNNPTCPLVTHFMECGRFPQSLSQGEPCLHVCWSAEGMQGTRYIKGQEVASEQGTRRP</sequence>
<evidence type="ECO:0000313" key="9">
    <source>
        <dbReference type="RefSeq" id="XP_054939425.1"/>
    </source>
</evidence>
<dbReference type="Pfam" id="PF00038">
    <property type="entry name" value="Filament"/>
    <property type="match status" value="1"/>
</dbReference>
<dbReference type="InterPro" id="IPR003054">
    <property type="entry name" value="Keratin_II"/>
</dbReference>
<dbReference type="InterPro" id="IPR032444">
    <property type="entry name" value="Keratin_2_head"/>
</dbReference>
<dbReference type="GO" id="GO:0045095">
    <property type="term" value="C:keratin filament"/>
    <property type="evidence" value="ECO:0007669"/>
    <property type="project" value="InterPro"/>
</dbReference>
<dbReference type="PROSITE" id="PS51842">
    <property type="entry name" value="IF_ROD_2"/>
    <property type="match status" value="1"/>
</dbReference>
<dbReference type="RefSeq" id="XP_054939424.1">
    <property type="nucleotide sequence ID" value="XM_055083449.1"/>
</dbReference>
<proteinExistence type="predicted"/>
<dbReference type="GeneID" id="102991793"/>
<dbReference type="InParanoid" id="A0A455BEY7"/>
<dbReference type="KEGG" id="pcad:102991793"/>
<dbReference type="GO" id="GO:0045109">
    <property type="term" value="P:intermediate filament organization"/>
    <property type="evidence" value="ECO:0007669"/>
    <property type="project" value="TreeGrafter"/>
</dbReference>
<evidence type="ECO:0000313" key="7">
    <source>
        <dbReference type="RefSeq" id="XP_028342521.1"/>
    </source>
</evidence>
<keyword evidence="3 4" id="KW-0175">Coiled coil</keyword>
<dbReference type="Pfam" id="PF16208">
    <property type="entry name" value="Keratin_2_head"/>
    <property type="match status" value="1"/>
</dbReference>
<evidence type="ECO:0000256" key="2">
    <source>
        <dbReference type="ARBA" id="ARBA00022754"/>
    </source>
</evidence>